<name>A0A381TLW3_9ZZZZ</name>
<reference evidence="7" key="1">
    <citation type="submission" date="2018-05" db="EMBL/GenBank/DDBJ databases">
        <authorList>
            <person name="Lanie J.A."/>
            <person name="Ng W.-L."/>
            <person name="Kazmierczak K.M."/>
            <person name="Andrzejewski T.M."/>
            <person name="Davidsen T.M."/>
            <person name="Wayne K.J."/>
            <person name="Tettelin H."/>
            <person name="Glass J.I."/>
            <person name="Rusch D."/>
            <person name="Podicherti R."/>
            <person name="Tsui H.-C.T."/>
            <person name="Winkler M.E."/>
        </authorList>
    </citation>
    <scope>NUCLEOTIDE SEQUENCE</scope>
</reference>
<dbReference type="SUPFAM" id="SSF46894">
    <property type="entry name" value="C-terminal effector domain of the bipartite response regulators"/>
    <property type="match status" value="1"/>
</dbReference>
<dbReference type="Pfam" id="PF00196">
    <property type="entry name" value="GerE"/>
    <property type="match status" value="1"/>
</dbReference>
<feature type="domain" description="HTH luxR-type" evidence="5">
    <location>
        <begin position="142"/>
        <end position="207"/>
    </location>
</feature>
<dbReference type="InterPro" id="IPR058245">
    <property type="entry name" value="NreC/VraR/RcsB-like_REC"/>
</dbReference>
<evidence type="ECO:0000259" key="5">
    <source>
        <dbReference type="PROSITE" id="PS50043"/>
    </source>
</evidence>
<accession>A0A381TLW3</accession>
<keyword evidence="2" id="KW-0805">Transcription regulation</keyword>
<evidence type="ECO:0000259" key="6">
    <source>
        <dbReference type="PROSITE" id="PS50110"/>
    </source>
</evidence>
<dbReference type="Gene3D" id="3.40.50.2300">
    <property type="match status" value="1"/>
</dbReference>
<dbReference type="PROSITE" id="PS50110">
    <property type="entry name" value="RESPONSE_REGULATORY"/>
    <property type="match status" value="1"/>
</dbReference>
<dbReference type="EMBL" id="UINC01004819">
    <property type="protein sequence ID" value="SVA17072.1"/>
    <property type="molecule type" value="Genomic_DNA"/>
</dbReference>
<keyword evidence="4" id="KW-0804">Transcription</keyword>
<dbReference type="PANTHER" id="PTHR43214:SF41">
    <property type="entry name" value="NITRATE_NITRITE RESPONSE REGULATOR PROTEIN NARP"/>
    <property type="match status" value="1"/>
</dbReference>
<dbReference type="SMART" id="SM00448">
    <property type="entry name" value="REC"/>
    <property type="match status" value="1"/>
</dbReference>
<keyword evidence="1" id="KW-0597">Phosphoprotein</keyword>
<dbReference type="PROSITE" id="PS50043">
    <property type="entry name" value="HTH_LUXR_2"/>
    <property type="match status" value="1"/>
</dbReference>
<dbReference type="GO" id="GO:0003677">
    <property type="term" value="F:DNA binding"/>
    <property type="evidence" value="ECO:0007669"/>
    <property type="project" value="UniProtKB-KW"/>
</dbReference>
<gene>
    <name evidence="7" type="ORF">METZ01_LOCUS69926</name>
</gene>
<dbReference type="CDD" id="cd06170">
    <property type="entry name" value="LuxR_C_like"/>
    <property type="match status" value="1"/>
</dbReference>
<dbReference type="PANTHER" id="PTHR43214">
    <property type="entry name" value="TWO-COMPONENT RESPONSE REGULATOR"/>
    <property type="match status" value="1"/>
</dbReference>
<dbReference type="SMART" id="SM00421">
    <property type="entry name" value="HTH_LUXR"/>
    <property type="match status" value="1"/>
</dbReference>
<dbReference type="InterPro" id="IPR000792">
    <property type="entry name" value="Tscrpt_reg_LuxR_C"/>
</dbReference>
<dbReference type="AlphaFoldDB" id="A0A381TLW3"/>
<protein>
    <recommendedName>
        <fullName evidence="8">Response regulatory domain-containing protein</fullName>
    </recommendedName>
</protein>
<feature type="domain" description="Response regulatory" evidence="6">
    <location>
        <begin position="3"/>
        <end position="119"/>
    </location>
</feature>
<evidence type="ECO:0000256" key="3">
    <source>
        <dbReference type="ARBA" id="ARBA00023125"/>
    </source>
</evidence>
<keyword evidence="3" id="KW-0238">DNA-binding</keyword>
<dbReference type="InterPro" id="IPR001789">
    <property type="entry name" value="Sig_transdc_resp-reg_receiver"/>
</dbReference>
<dbReference type="GO" id="GO:0006355">
    <property type="term" value="P:regulation of DNA-templated transcription"/>
    <property type="evidence" value="ECO:0007669"/>
    <property type="project" value="InterPro"/>
</dbReference>
<organism evidence="7">
    <name type="scientific">marine metagenome</name>
    <dbReference type="NCBI Taxonomy" id="408172"/>
    <lineage>
        <taxon>unclassified sequences</taxon>
        <taxon>metagenomes</taxon>
        <taxon>ecological metagenomes</taxon>
    </lineage>
</organism>
<proteinExistence type="predicted"/>
<dbReference type="CDD" id="cd17535">
    <property type="entry name" value="REC_NarL-like"/>
    <property type="match status" value="1"/>
</dbReference>
<dbReference type="InterPro" id="IPR039420">
    <property type="entry name" value="WalR-like"/>
</dbReference>
<sequence>MIKILIADDHLIVREGIKRIIDDSADMNVVAEASSGMEALEYIWKNKYDLILLDISMPGQNGLQTLKEIKKYDKDLPVLMLSMHAEQQYAMRAIKAGASGYMTKDTASSQLVKAIRKINDGRKYISPEVADLLATDLYHDNDKEPHEYLSDREFEVLKMIAKGDSIKIIAKNLSISPKTVSTYRSRILEKLDLETNSDIIHYAIDYKLED</sequence>
<evidence type="ECO:0000256" key="1">
    <source>
        <dbReference type="ARBA" id="ARBA00022553"/>
    </source>
</evidence>
<evidence type="ECO:0008006" key="8">
    <source>
        <dbReference type="Google" id="ProtNLM"/>
    </source>
</evidence>
<dbReference type="InterPro" id="IPR011006">
    <property type="entry name" value="CheY-like_superfamily"/>
</dbReference>
<dbReference type="GO" id="GO:0000160">
    <property type="term" value="P:phosphorelay signal transduction system"/>
    <property type="evidence" value="ECO:0007669"/>
    <property type="project" value="InterPro"/>
</dbReference>
<evidence type="ECO:0000313" key="7">
    <source>
        <dbReference type="EMBL" id="SVA17072.1"/>
    </source>
</evidence>
<dbReference type="SUPFAM" id="SSF52172">
    <property type="entry name" value="CheY-like"/>
    <property type="match status" value="1"/>
</dbReference>
<dbReference type="InterPro" id="IPR016032">
    <property type="entry name" value="Sig_transdc_resp-reg_C-effctor"/>
</dbReference>
<dbReference type="PRINTS" id="PR00038">
    <property type="entry name" value="HTHLUXR"/>
</dbReference>
<evidence type="ECO:0000256" key="2">
    <source>
        <dbReference type="ARBA" id="ARBA00023015"/>
    </source>
</evidence>
<evidence type="ECO:0000256" key="4">
    <source>
        <dbReference type="ARBA" id="ARBA00023163"/>
    </source>
</evidence>
<dbReference type="Pfam" id="PF00072">
    <property type="entry name" value="Response_reg"/>
    <property type="match status" value="1"/>
</dbReference>